<comment type="caution">
    <text evidence="1">The sequence shown here is derived from an EMBL/GenBank/DDBJ whole genome shotgun (WGS) entry which is preliminary data.</text>
</comment>
<evidence type="ECO:0000313" key="2">
    <source>
        <dbReference type="Proteomes" id="UP000070377"/>
    </source>
</evidence>
<sequence>MEIAKIIYRLPCPEERLVYLRFRDLERLAKKRQEEKGGQDKADRKSAF</sequence>
<evidence type="ECO:0000313" key="1">
    <source>
        <dbReference type="EMBL" id="KXT71023.1"/>
    </source>
</evidence>
<dbReference type="AlphaFoldDB" id="A0A139N514"/>
<reference evidence="1 2" key="1">
    <citation type="submission" date="2016-01" db="EMBL/GenBank/DDBJ databases">
        <title>Highly variable Streptococcus oralis are common among viridans streptococci isolated from primates.</title>
        <authorList>
            <person name="Denapaite D."/>
            <person name="Rieger M."/>
            <person name="Koendgen S."/>
            <person name="Brueckner R."/>
            <person name="Ochigava I."/>
            <person name="Kappeler P."/>
            <person name="Maetz-Rensing K."/>
            <person name="Leendertz F."/>
            <person name="Hakenbeck R."/>
        </authorList>
    </citation>
    <scope>NUCLEOTIDE SEQUENCE [LARGE SCALE GENOMIC DNA]</scope>
    <source>
        <strain evidence="1 2">DD08</strain>
    </source>
</reference>
<dbReference type="RefSeq" id="WP_414263024.1">
    <property type="nucleotide sequence ID" value="NZ_JASGZJ010000001.1"/>
</dbReference>
<protein>
    <submittedName>
        <fullName evidence="1">Uncharacterized protein</fullName>
    </submittedName>
</protein>
<gene>
    <name evidence="1" type="ORF">SCRDD08_00210</name>
</gene>
<dbReference type="EMBL" id="LQRD01000015">
    <property type="protein sequence ID" value="KXT71023.1"/>
    <property type="molecule type" value="Genomic_DNA"/>
</dbReference>
<dbReference type="STRING" id="45634.SCRDD08_00210"/>
<name>A0A139N514_STRCR</name>
<dbReference type="Proteomes" id="UP000070377">
    <property type="component" value="Unassembled WGS sequence"/>
</dbReference>
<proteinExistence type="predicted"/>
<accession>A0A139N514</accession>
<organism evidence="1 2">
    <name type="scientific">Streptococcus cristatus</name>
    <dbReference type="NCBI Taxonomy" id="45634"/>
    <lineage>
        <taxon>Bacteria</taxon>
        <taxon>Bacillati</taxon>
        <taxon>Bacillota</taxon>
        <taxon>Bacilli</taxon>
        <taxon>Lactobacillales</taxon>
        <taxon>Streptococcaceae</taxon>
        <taxon>Streptococcus</taxon>
    </lineage>
</organism>
<dbReference type="PATRIC" id="fig|45634.12.peg.219"/>